<evidence type="ECO:0000313" key="1">
    <source>
        <dbReference type="EMBL" id="KAI8036980.1"/>
    </source>
</evidence>
<dbReference type="AlphaFoldDB" id="A0A9Q0BMF3"/>
<organism evidence="1 2">
    <name type="scientific">Drosophila gunungcola</name>
    <name type="common">fruit fly</name>
    <dbReference type="NCBI Taxonomy" id="103775"/>
    <lineage>
        <taxon>Eukaryota</taxon>
        <taxon>Metazoa</taxon>
        <taxon>Ecdysozoa</taxon>
        <taxon>Arthropoda</taxon>
        <taxon>Hexapoda</taxon>
        <taxon>Insecta</taxon>
        <taxon>Pterygota</taxon>
        <taxon>Neoptera</taxon>
        <taxon>Endopterygota</taxon>
        <taxon>Diptera</taxon>
        <taxon>Brachycera</taxon>
        <taxon>Muscomorpha</taxon>
        <taxon>Ephydroidea</taxon>
        <taxon>Drosophilidae</taxon>
        <taxon>Drosophila</taxon>
        <taxon>Sophophora</taxon>
    </lineage>
</organism>
<dbReference type="Proteomes" id="UP001059596">
    <property type="component" value="Unassembled WGS sequence"/>
</dbReference>
<keyword evidence="2" id="KW-1185">Reference proteome</keyword>
<name>A0A9Q0BMF3_9MUSC</name>
<reference evidence="1" key="1">
    <citation type="journal article" date="2023" name="Genome Biol. Evol.">
        <title>Long-read-based Genome Assembly of Drosophila gunungcola Reveals Fewer Chemosensory Genes in Flower-breeding Species.</title>
        <authorList>
            <person name="Negi A."/>
            <person name="Liao B.Y."/>
            <person name="Yeh S.D."/>
        </authorList>
    </citation>
    <scope>NUCLEOTIDE SEQUENCE</scope>
    <source>
        <strain evidence="1">Sukarami</strain>
    </source>
</reference>
<gene>
    <name evidence="1" type="ORF">M5D96_010296</name>
</gene>
<comment type="caution">
    <text evidence="1">The sequence shown here is derived from an EMBL/GenBank/DDBJ whole genome shotgun (WGS) entry which is preliminary data.</text>
</comment>
<sequence>MEMRFYGIVRRVILLIKPAQHTSCDTTVKLITMTALQVLHLQMCNCNCLEGYPAPQPHTILQLKIGATQKTHL</sequence>
<evidence type="ECO:0000313" key="2">
    <source>
        <dbReference type="Proteomes" id="UP001059596"/>
    </source>
</evidence>
<proteinExistence type="predicted"/>
<dbReference type="EMBL" id="JAMKOV010000014">
    <property type="protein sequence ID" value="KAI8036980.1"/>
    <property type="molecule type" value="Genomic_DNA"/>
</dbReference>
<accession>A0A9Q0BMF3</accession>
<protein>
    <submittedName>
        <fullName evidence="1">Uncharacterized protein</fullName>
    </submittedName>
</protein>